<reference evidence="2 3" key="1">
    <citation type="submission" date="2024-09" db="EMBL/GenBank/DDBJ databases">
        <authorList>
            <person name="Sun Q."/>
            <person name="Mori K."/>
        </authorList>
    </citation>
    <scope>NUCLEOTIDE SEQUENCE [LARGE SCALE GENOMIC DNA]</scope>
    <source>
        <strain evidence="2 3">NCAIM B.02604</strain>
    </source>
</reference>
<keyword evidence="1" id="KW-0472">Membrane</keyword>
<dbReference type="Gene3D" id="2.40.110.10">
    <property type="entry name" value="Butyryl-CoA Dehydrogenase, subunit A, domain 2"/>
    <property type="match status" value="1"/>
</dbReference>
<comment type="caution">
    <text evidence="2">The sequence shown here is derived from an EMBL/GenBank/DDBJ whole genome shotgun (WGS) entry which is preliminary data.</text>
</comment>
<keyword evidence="3" id="KW-1185">Reference proteome</keyword>
<dbReference type="SUPFAM" id="SSF56645">
    <property type="entry name" value="Acyl-CoA dehydrogenase NM domain-like"/>
    <property type="match status" value="1"/>
</dbReference>
<dbReference type="InterPro" id="IPR046373">
    <property type="entry name" value="Acyl-CoA_Oxase/DH_mid-dom_sf"/>
</dbReference>
<dbReference type="Proteomes" id="UP001589862">
    <property type="component" value="Unassembled WGS sequence"/>
</dbReference>
<keyword evidence="1" id="KW-1133">Transmembrane helix</keyword>
<sequence length="361" mass="38539">MTSHAAAPQHISFAPTAQQRSDSDARKWIADILKLAQGACGDPTELIATLKAQATTPPVLSPTTVNDIWSGLASVAAYDLTIARAVEPHLDAAAILHQAGHAWTPHSFRGVYAAESGSTPLQANQVSNPETGWELNGPKPWCSLADKVTHAIVSAHTDDGRRTFTVDMQDQHVQVDSSPWPSNGLANIPSGGVQFTGAPAHPVGATNWYLERPGFALGGVGVAAIWFGGAVGIFRSLQQATHRREPDQLALAWLGEADRHLHAGAAILAQAVAEVEKAEQDDFSDLNFSWPTALRIRGAIAEICERIITISAHALGPGPLTVDADHLRRVADLSVYIRQHHAARDDAALGRFVLEGKLPSW</sequence>
<name>A0ABV6P8A1_9MICC</name>
<protein>
    <submittedName>
        <fullName evidence="2">Acyl-CoA dehydrogenase</fullName>
    </submittedName>
</protein>
<keyword evidence="1" id="KW-0812">Transmembrane</keyword>
<organism evidence="2 3">
    <name type="scientific">Micrococcoides hystricis</name>
    <dbReference type="NCBI Taxonomy" id="1572761"/>
    <lineage>
        <taxon>Bacteria</taxon>
        <taxon>Bacillati</taxon>
        <taxon>Actinomycetota</taxon>
        <taxon>Actinomycetes</taxon>
        <taxon>Micrococcales</taxon>
        <taxon>Micrococcaceae</taxon>
        <taxon>Micrococcoides</taxon>
    </lineage>
</organism>
<gene>
    <name evidence="2" type="ORF">ACFFFR_02620</name>
</gene>
<evidence type="ECO:0000256" key="1">
    <source>
        <dbReference type="SAM" id="Phobius"/>
    </source>
</evidence>
<feature type="transmembrane region" description="Helical" evidence="1">
    <location>
        <begin position="215"/>
        <end position="234"/>
    </location>
</feature>
<dbReference type="EMBL" id="JBHLUB010000002">
    <property type="protein sequence ID" value="MFC0581285.1"/>
    <property type="molecule type" value="Genomic_DNA"/>
</dbReference>
<dbReference type="RefSeq" id="WP_377457975.1">
    <property type="nucleotide sequence ID" value="NZ_JBHLUB010000002.1"/>
</dbReference>
<proteinExistence type="predicted"/>
<evidence type="ECO:0000313" key="3">
    <source>
        <dbReference type="Proteomes" id="UP001589862"/>
    </source>
</evidence>
<evidence type="ECO:0000313" key="2">
    <source>
        <dbReference type="EMBL" id="MFC0581285.1"/>
    </source>
</evidence>
<dbReference type="InterPro" id="IPR009100">
    <property type="entry name" value="AcylCoA_DH/oxidase_NM_dom_sf"/>
</dbReference>
<accession>A0ABV6P8A1</accession>